<dbReference type="PANTHER" id="PTHR11005">
    <property type="entry name" value="LYSOSOMAL ACID LIPASE-RELATED"/>
    <property type="match status" value="1"/>
</dbReference>
<keyword evidence="6" id="KW-0325">Glycoprotein</keyword>
<dbReference type="FunFam" id="3.40.50.1820:FF:000057">
    <property type="entry name" value="Lipase"/>
    <property type="match status" value="1"/>
</dbReference>
<dbReference type="SUPFAM" id="SSF53474">
    <property type="entry name" value="alpha/beta-Hydrolases"/>
    <property type="match status" value="1"/>
</dbReference>
<evidence type="ECO:0000256" key="6">
    <source>
        <dbReference type="ARBA" id="ARBA00023180"/>
    </source>
</evidence>
<reference evidence="8 9" key="1">
    <citation type="submission" date="2015-12" db="EMBL/GenBank/DDBJ databases">
        <title>The genome of Folsomia candida.</title>
        <authorList>
            <person name="Faddeeva A."/>
            <person name="Derks M.F."/>
            <person name="Anvar Y."/>
            <person name="Smit S."/>
            <person name="Van Straalen N."/>
            <person name="Roelofs D."/>
        </authorList>
    </citation>
    <scope>NUCLEOTIDE SEQUENCE [LARGE SCALE GENOMIC DNA]</scope>
    <source>
        <strain evidence="8 9">VU population</strain>
        <tissue evidence="8">Whole body</tissue>
    </source>
</reference>
<dbReference type="AlphaFoldDB" id="A0A226EM58"/>
<proteinExistence type="inferred from homology"/>
<comment type="caution">
    <text evidence="8">The sequence shown here is derived from an EMBL/GenBank/DDBJ whole genome shotgun (WGS) entry which is preliminary data.</text>
</comment>
<organism evidence="8 9">
    <name type="scientific">Folsomia candida</name>
    <name type="common">Springtail</name>
    <dbReference type="NCBI Taxonomy" id="158441"/>
    <lineage>
        <taxon>Eukaryota</taxon>
        <taxon>Metazoa</taxon>
        <taxon>Ecdysozoa</taxon>
        <taxon>Arthropoda</taxon>
        <taxon>Hexapoda</taxon>
        <taxon>Collembola</taxon>
        <taxon>Entomobryomorpha</taxon>
        <taxon>Isotomoidea</taxon>
        <taxon>Isotomidae</taxon>
        <taxon>Proisotominae</taxon>
        <taxon>Folsomia</taxon>
    </lineage>
</organism>
<comment type="similarity">
    <text evidence="1">Belongs to the AB hydrolase superfamily. Lipase family.</text>
</comment>
<sequence>MRYAFKFRLTTLQCIIYIVISLCIHKINSTTVTPTVYLNNTALDDGPSHDAVSGDYSLSPTNGFANISVEEEPNCAEDAKNNKKLPYDKMEILEYIRYAGYPAEEFKVTTEDGYILTIHRISGSPLSPPAPGKVPVLLWHGVMGNSWNWLLLGNESLAFLLADEGYDVYLGNSRGNHFSMEHEDVNDNSEKYWDFSFHEMGFYDLPNTVDKILLLTTARDLYFIGHSLGSRMYSVMVTMRPHTAKIRTGFLLAPAAFMSHVQNPTLKTLLLGQPDQYKALGPKIDPKGGTIKETFHVSCPNGTYNCDGSCEYLIFLLFGPISQSDASLRKFFARRYPSTTSTKVLRHCSQLFTAGDLFRRFDYESKEENKKKYGDEKPPQYDLGNVTTPTVFFWGYGDSVIVPEDVKKMATEWNSNSLRENNRVTLEHFGHLDFVIANNAKELVYDRIIWLMKNNKYDDEDTPGPSLLYN</sequence>
<evidence type="ECO:0000256" key="4">
    <source>
        <dbReference type="ARBA" id="ARBA00022963"/>
    </source>
</evidence>
<keyword evidence="2" id="KW-0732">Signal</keyword>
<dbReference type="InterPro" id="IPR006693">
    <property type="entry name" value="AB_hydrolase_lipase"/>
</dbReference>
<dbReference type="EMBL" id="LNIX01000003">
    <property type="protein sequence ID" value="OXA57646.1"/>
    <property type="molecule type" value="Genomic_DNA"/>
</dbReference>
<accession>A0A226EM58</accession>
<keyword evidence="4" id="KW-0442">Lipid degradation</keyword>
<evidence type="ECO:0000256" key="5">
    <source>
        <dbReference type="ARBA" id="ARBA00023098"/>
    </source>
</evidence>
<evidence type="ECO:0000313" key="9">
    <source>
        <dbReference type="Proteomes" id="UP000198287"/>
    </source>
</evidence>
<evidence type="ECO:0000256" key="3">
    <source>
        <dbReference type="ARBA" id="ARBA00022801"/>
    </source>
</evidence>
<keyword evidence="5" id="KW-0443">Lipid metabolism</keyword>
<dbReference type="GO" id="GO:0016787">
    <property type="term" value="F:hydrolase activity"/>
    <property type="evidence" value="ECO:0007669"/>
    <property type="project" value="UniProtKB-KW"/>
</dbReference>
<evidence type="ECO:0000313" key="8">
    <source>
        <dbReference type="EMBL" id="OXA57646.1"/>
    </source>
</evidence>
<dbReference type="Gene3D" id="3.40.50.1820">
    <property type="entry name" value="alpha/beta hydrolase"/>
    <property type="match status" value="1"/>
</dbReference>
<evidence type="ECO:0000256" key="1">
    <source>
        <dbReference type="ARBA" id="ARBA00010701"/>
    </source>
</evidence>
<evidence type="ECO:0000259" key="7">
    <source>
        <dbReference type="Pfam" id="PF04083"/>
    </source>
</evidence>
<gene>
    <name evidence="8" type="ORF">Fcan01_06608</name>
</gene>
<dbReference type="GO" id="GO:0016042">
    <property type="term" value="P:lipid catabolic process"/>
    <property type="evidence" value="ECO:0007669"/>
    <property type="project" value="UniProtKB-KW"/>
</dbReference>
<evidence type="ECO:0000256" key="2">
    <source>
        <dbReference type="ARBA" id="ARBA00022729"/>
    </source>
</evidence>
<feature type="domain" description="Partial AB-hydrolase lipase" evidence="7">
    <location>
        <begin position="94"/>
        <end position="151"/>
    </location>
</feature>
<keyword evidence="3" id="KW-0378">Hydrolase</keyword>
<dbReference type="OMA" id="NCYDVWA"/>
<dbReference type="Pfam" id="PF04083">
    <property type="entry name" value="Abhydro_lipase"/>
    <property type="match status" value="1"/>
</dbReference>
<name>A0A226EM58_FOLCA</name>
<dbReference type="Proteomes" id="UP000198287">
    <property type="component" value="Unassembled WGS sequence"/>
</dbReference>
<dbReference type="InterPro" id="IPR029058">
    <property type="entry name" value="AB_hydrolase_fold"/>
</dbReference>
<dbReference type="OrthoDB" id="9974421at2759"/>
<keyword evidence="9" id="KW-1185">Reference proteome</keyword>
<protein>
    <submittedName>
        <fullName evidence="8">Lipase 3</fullName>
    </submittedName>
</protein>